<keyword evidence="2" id="KW-0472">Membrane</keyword>
<evidence type="ECO:0000256" key="1">
    <source>
        <dbReference type="SAM" id="Coils"/>
    </source>
</evidence>
<comment type="caution">
    <text evidence="3">The sequence shown here is derived from an EMBL/GenBank/DDBJ whole genome shotgun (WGS) entry which is preliminary data.</text>
</comment>
<dbReference type="OrthoDB" id="292408at2759"/>
<keyword evidence="1" id="KW-0175">Coiled coil</keyword>
<dbReference type="InParanoid" id="A0A0V0R6W5"/>
<name>A0A0V0R6W5_PSEPJ</name>
<evidence type="ECO:0000256" key="2">
    <source>
        <dbReference type="SAM" id="Phobius"/>
    </source>
</evidence>
<organism evidence="3 4">
    <name type="scientific">Pseudocohnilembus persalinus</name>
    <name type="common">Ciliate</name>
    <dbReference type="NCBI Taxonomy" id="266149"/>
    <lineage>
        <taxon>Eukaryota</taxon>
        <taxon>Sar</taxon>
        <taxon>Alveolata</taxon>
        <taxon>Ciliophora</taxon>
        <taxon>Intramacronucleata</taxon>
        <taxon>Oligohymenophorea</taxon>
        <taxon>Scuticociliatia</taxon>
        <taxon>Philasterida</taxon>
        <taxon>Pseudocohnilembidae</taxon>
        <taxon>Pseudocohnilembus</taxon>
    </lineage>
</organism>
<dbReference type="EMBL" id="LDAU01000035">
    <property type="protein sequence ID" value="KRX10217.1"/>
    <property type="molecule type" value="Genomic_DNA"/>
</dbReference>
<dbReference type="AlphaFoldDB" id="A0A0V0R6W5"/>
<proteinExistence type="predicted"/>
<sequence length="124" mass="14286">MFQYGLVGNTIYYGGIIAVFGYLGFELYTIGNQTASIPEEFAKELLNPKHVKEIAQKGNKLQSDKKIDYEYIARQMALDKNYSNPLDKQLNEAKKLEEENKLLAQQQNKNQIKKQKETLIEPDI</sequence>
<feature type="transmembrane region" description="Helical" evidence="2">
    <location>
        <begin position="6"/>
        <end position="25"/>
    </location>
</feature>
<evidence type="ECO:0000313" key="3">
    <source>
        <dbReference type="EMBL" id="KRX10217.1"/>
    </source>
</evidence>
<keyword evidence="2" id="KW-1133">Transmembrane helix</keyword>
<keyword evidence="2" id="KW-0812">Transmembrane</keyword>
<dbReference type="Proteomes" id="UP000054937">
    <property type="component" value="Unassembled WGS sequence"/>
</dbReference>
<protein>
    <submittedName>
        <fullName evidence="3">Uncharacterized protein</fullName>
    </submittedName>
</protein>
<feature type="coiled-coil region" evidence="1">
    <location>
        <begin position="86"/>
        <end position="116"/>
    </location>
</feature>
<evidence type="ECO:0000313" key="4">
    <source>
        <dbReference type="Proteomes" id="UP000054937"/>
    </source>
</evidence>
<keyword evidence="4" id="KW-1185">Reference proteome</keyword>
<gene>
    <name evidence="3" type="ORF">PPERSA_10883</name>
</gene>
<reference evidence="3 4" key="1">
    <citation type="journal article" date="2015" name="Sci. Rep.">
        <title>Genome of the facultative scuticociliatosis pathogen Pseudocohnilembus persalinus provides insight into its virulence through horizontal gene transfer.</title>
        <authorList>
            <person name="Xiong J."/>
            <person name="Wang G."/>
            <person name="Cheng J."/>
            <person name="Tian M."/>
            <person name="Pan X."/>
            <person name="Warren A."/>
            <person name="Jiang C."/>
            <person name="Yuan D."/>
            <person name="Miao W."/>
        </authorList>
    </citation>
    <scope>NUCLEOTIDE SEQUENCE [LARGE SCALE GENOMIC DNA]</scope>
    <source>
        <strain evidence="3">36N120E</strain>
    </source>
</reference>
<accession>A0A0V0R6W5</accession>